<protein>
    <submittedName>
        <fullName evidence="1">Uncharacterized protein</fullName>
    </submittedName>
</protein>
<sequence>MGVTNDTMMVFYSAARSVSTADGRLSDELDNILNELVIIESVDRSSLSKTTWPELPLIPFENSSLGAVVTFEDMTALPITPMLDVLNTTVLTVASGEFDSMESLENGLTMQPVPIHVSGTVKMSNGMDVTLKDSVLQGSVHYLTIKENDLTLTIEDAKWELSSPSSKVFMIKVISGRYNHNYKKNIRTILYLDNDPVVVEGGKLFRNQTDGYVIKGGKISGYIASASSGQSQSLINQETQELVLNILESTTDYMRENGTYMSSEQMQETAENVLNVVSSVIESVKSTLNKPLWSDLQKNLNSEKENYDSIFNVIPDDIGENPPENLFMSSFSCTFRYSSNFEKKTSLTANIRYVEDYTEEEWAEEATKLVQQSIVSLFRKLYRCRAGPKLQTQGRKMAAQIQEAMSVLEDTFANRAINNGEIPYSNTVKFPESISDLGVDNLTGTNDYRLGMWCYEENPFMVNNTHKTINITGEAASKFSQPVTLKYEVVYQHHNSG</sequence>
<name>W2SMD9_NECAM</name>
<proteinExistence type="predicted"/>
<accession>W2SMD9</accession>
<gene>
    <name evidence="1" type="ORF">NECAME_05068</name>
</gene>
<dbReference type="OrthoDB" id="5875996at2759"/>
<evidence type="ECO:0000313" key="2">
    <source>
        <dbReference type="Proteomes" id="UP000053676"/>
    </source>
</evidence>
<dbReference type="EMBL" id="KI669035">
    <property type="protein sequence ID" value="ETN69882.1"/>
    <property type="molecule type" value="Genomic_DNA"/>
</dbReference>
<evidence type="ECO:0000313" key="1">
    <source>
        <dbReference type="EMBL" id="ETN69882.1"/>
    </source>
</evidence>
<reference evidence="2" key="1">
    <citation type="journal article" date="2014" name="Nat. Genet.">
        <title>Genome of the human hookworm Necator americanus.</title>
        <authorList>
            <person name="Tang Y.T."/>
            <person name="Gao X."/>
            <person name="Rosa B.A."/>
            <person name="Abubucker S."/>
            <person name="Hallsworth-Pepin K."/>
            <person name="Martin J."/>
            <person name="Tyagi R."/>
            <person name="Heizer E."/>
            <person name="Zhang X."/>
            <person name="Bhonagiri-Palsikar V."/>
            <person name="Minx P."/>
            <person name="Warren W.C."/>
            <person name="Wang Q."/>
            <person name="Zhan B."/>
            <person name="Hotez P.J."/>
            <person name="Sternberg P.W."/>
            <person name="Dougall A."/>
            <person name="Gaze S.T."/>
            <person name="Mulvenna J."/>
            <person name="Sotillo J."/>
            <person name="Ranganathan S."/>
            <person name="Rabelo E.M."/>
            <person name="Wilson R.K."/>
            <person name="Felgner P.L."/>
            <person name="Bethony J."/>
            <person name="Hawdon J.M."/>
            <person name="Gasser R.B."/>
            <person name="Loukas A."/>
            <person name="Mitreva M."/>
        </authorList>
    </citation>
    <scope>NUCLEOTIDE SEQUENCE [LARGE SCALE GENOMIC DNA]</scope>
</reference>
<keyword evidence="2" id="KW-1185">Reference proteome</keyword>
<dbReference type="STRING" id="51031.W2SMD9"/>
<organism evidence="1 2">
    <name type="scientific">Necator americanus</name>
    <name type="common">Human hookworm</name>
    <dbReference type="NCBI Taxonomy" id="51031"/>
    <lineage>
        <taxon>Eukaryota</taxon>
        <taxon>Metazoa</taxon>
        <taxon>Ecdysozoa</taxon>
        <taxon>Nematoda</taxon>
        <taxon>Chromadorea</taxon>
        <taxon>Rhabditida</taxon>
        <taxon>Rhabditina</taxon>
        <taxon>Rhabditomorpha</taxon>
        <taxon>Strongyloidea</taxon>
        <taxon>Ancylostomatidae</taxon>
        <taxon>Bunostominae</taxon>
        <taxon>Necator</taxon>
    </lineage>
</organism>
<dbReference type="KEGG" id="nai:NECAME_05068"/>
<dbReference type="Proteomes" id="UP000053676">
    <property type="component" value="Unassembled WGS sequence"/>
</dbReference>
<dbReference type="AlphaFoldDB" id="W2SMD9"/>